<dbReference type="AlphaFoldDB" id="A0A699HD93"/>
<evidence type="ECO:0000256" key="1">
    <source>
        <dbReference type="SAM" id="MobiDB-lite"/>
    </source>
</evidence>
<dbReference type="EMBL" id="BKCJ010124051">
    <property type="protein sequence ID" value="GEX69412.1"/>
    <property type="molecule type" value="Genomic_DNA"/>
</dbReference>
<evidence type="ECO:0000313" key="2">
    <source>
        <dbReference type="EMBL" id="GEX69412.1"/>
    </source>
</evidence>
<sequence length="208" mass="25059">MGRFTHSQLNRKSFKDIHGLYMKEQELIADFVLIGFEDDERRIRDMNKKAEKESSDKGVDITKKRKAGSKMERMSKRQKTNVDLEEEEKLKTFLKIVPDEEGIIDYEFLDKRFSIIKWESKFYHYDRHGAEGIYYWIFKSDRSSRWIKMFSKIVTRFNKLDLMELYNLVMQRFETTTLEEDGTEIHMLAERRLMNLEAMIEERSVKPA</sequence>
<reference evidence="2" key="1">
    <citation type="journal article" date="2019" name="Sci. Rep.">
        <title>Draft genome of Tanacetum cinerariifolium, the natural source of mosquito coil.</title>
        <authorList>
            <person name="Yamashiro T."/>
            <person name="Shiraishi A."/>
            <person name="Satake H."/>
            <person name="Nakayama K."/>
        </authorList>
    </citation>
    <scope>NUCLEOTIDE SEQUENCE</scope>
</reference>
<organism evidence="2">
    <name type="scientific">Tanacetum cinerariifolium</name>
    <name type="common">Dalmatian daisy</name>
    <name type="synonym">Chrysanthemum cinerariifolium</name>
    <dbReference type="NCBI Taxonomy" id="118510"/>
    <lineage>
        <taxon>Eukaryota</taxon>
        <taxon>Viridiplantae</taxon>
        <taxon>Streptophyta</taxon>
        <taxon>Embryophyta</taxon>
        <taxon>Tracheophyta</taxon>
        <taxon>Spermatophyta</taxon>
        <taxon>Magnoliopsida</taxon>
        <taxon>eudicotyledons</taxon>
        <taxon>Gunneridae</taxon>
        <taxon>Pentapetalae</taxon>
        <taxon>asterids</taxon>
        <taxon>campanulids</taxon>
        <taxon>Asterales</taxon>
        <taxon>Asteraceae</taxon>
        <taxon>Asteroideae</taxon>
        <taxon>Anthemideae</taxon>
        <taxon>Anthemidinae</taxon>
        <taxon>Tanacetum</taxon>
    </lineage>
</organism>
<accession>A0A699HD93</accession>
<name>A0A699HD93_TANCI</name>
<gene>
    <name evidence="2" type="ORF">Tci_341387</name>
</gene>
<feature type="compositionally biased region" description="Basic and acidic residues" evidence="1">
    <location>
        <begin position="46"/>
        <end position="62"/>
    </location>
</feature>
<protein>
    <submittedName>
        <fullName evidence="2">Uncharacterized protein</fullName>
    </submittedName>
</protein>
<proteinExistence type="predicted"/>
<feature type="region of interest" description="Disordered" evidence="1">
    <location>
        <begin position="46"/>
        <end position="79"/>
    </location>
</feature>
<comment type="caution">
    <text evidence="2">The sequence shown here is derived from an EMBL/GenBank/DDBJ whole genome shotgun (WGS) entry which is preliminary data.</text>
</comment>